<accession>A0A5P3XIG2</accession>
<dbReference type="PANTHER" id="PTHR39190:SF1">
    <property type="entry name" value="FLAGELLAR ASSEMBLY FACTOR FLIW"/>
    <property type="match status" value="1"/>
</dbReference>
<protein>
    <recommendedName>
        <fullName evidence="5">Flagellar assembly factor FliW</fullName>
    </recommendedName>
</protein>
<evidence type="ECO:0000313" key="6">
    <source>
        <dbReference type="EMBL" id="QEZ70140.1"/>
    </source>
</evidence>
<dbReference type="Proteomes" id="UP000326961">
    <property type="component" value="Chromosome"/>
</dbReference>
<keyword evidence="6" id="KW-0966">Cell projection</keyword>
<keyword evidence="6" id="KW-0969">Cilium</keyword>
<evidence type="ECO:0000256" key="5">
    <source>
        <dbReference type="HAMAP-Rule" id="MF_01185"/>
    </source>
</evidence>
<reference evidence="6 7" key="1">
    <citation type="submission" date="2018-09" db="EMBL/GenBank/DDBJ databases">
        <title>A clostridial neurotoxin that targets Anopheles mosquitoes.</title>
        <authorList>
            <person name="Contreras E."/>
            <person name="Masuyer G."/>
            <person name="Qureshi N."/>
            <person name="Chawla S."/>
            <person name="Lim H.L."/>
            <person name="Chen J."/>
            <person name="Stenmark P."/>
            <person name="Gill S."/>
        </authorList>
    </citation>
    <scope>NUCLEOTIDE SEQUENCE [LARGE SCALE GENOMIC DNA]</scope>
    <source>
        <strain evidence="6 7">Cbm</strain>
    </source>
</reference>
<comment type="subunit">
    <text evidence="5">Interacts with translational regulator CsrA and flagellin(s).</text>
</comment>
<evidence type="ECO:0000313" key="7">
    <source>
        <dbReference type="Proteomes" id="UP000326961"/>
    </source>
</evidence>
<comment type="function">
    <text evidence="5">Acts as an anti-CsrA protein, binds CsrA and prevents it from repressing translation of its target genes, one of which is flagellin. Binds to flagellin and participates in the assembly of the flagellum.</text>
</comment>
<dbReference type="GO" id="GO:0005737">
    <property type="term" value="C:cytoplasm"/>
    <property type="evidence" value="ECO:0007669"/>
    <property type="project" value="UniProtKB-SubCell"/>
</dbReference>
<keyword evidence="2 5" id="KW-1005">Bacterial flagellum biogenesis</keyword>
<sequence>MKVVFEKGLPGFESHKNFEINDIEENQKFKVVNSLDDKSVGFIAVSPFDIKKDYEIKLDEDTINSLKIDKPEEVLLLNIVTLGKKLEDSTVNLKAPLVMSVKNKLGLQLILQDDKYDIKEPLIGCGKDVSNF</sequence>
<dbReference type="AlphaFoldDB" id="A0A5P3XIG2"/>
<proteinExistence type="inferred from homology"/>
<gene>
    <name evidence="5" type="primary">fliW</name>
    <name evidence="6" type="ORF">D4A35_15025</name>
</gene>
<evidence type="ECO:0000256" key="2">
    <source>
        <dbReference type="ARBA" id="ARBA00022795"/>
    </source>
</evidence>
<keyword evidence="3 5" id="KW-0810">Translation regulation</keyword>
<comment type="similarity">
    <text evidence="5">Belongs to the FliW family.</text>
</comment>
<evidence type="ECO:0000256" key="1">
    <source>
        <dbReference type="ARBA" id="ARBA00022490"/>
    </source>
</evidence>
<evidence type="ECO:0000256" key="4">
    <source>
        <dbReference type="ARBA" id="ARBA00023186"/>
    </source>
</evidence>
<keyword evidence="1 5" id="KW-0963">Cytoplasm</keyword>
<dbReference type="SUPFAM" id="SSF141457">
    <property type="entry name" value="BH3618-like"/>
    <property type="match status" value="1"/>
</dbReference>
<evidence type="ECO:0000256" key="3">
    <source>
        <dbReference type="ARBA" id="ARBA00022845"/>
    </source>
</evidence>
<keyword evidence="6" id="KW-0282">Flagellum</keyword>
<dbReference type="Pfam" id="PF02623">
    <property type="entry name" value="FliW"/>
    <property type="match status" value="1"/>
</dbReference>
<dbReference type="InterPro" id="IPR024046">
    <property type="entry name" value="Flagellar_assmbl_FliW_dom_sf"/>
</dbReference>
<organism evidence="6 7">
    <name type="scientific">Paraclostridium bifermentans</name>
    <name type="common">Clostridium bifermentans</name>
    <dbReference type="NCBI Taxonomy" id="1490"/>
    <lineage>
        <taxon>Bacteria</taxon>
        <taxon>Bacillati</taxon>
        <taxon>Bacillota</taxon>
        <taxon>Clostridia</taxon>
        <taxon>Peptostreptococcales</taxon>
        <taxon>Peptostreptococcaceae</taxon>
        <taxon>Paraclostridium</taxon>
    </lineage>
</organism>
<dbReference type="HAMAP" id="MF_01185">
    <property type="entry name" value="FliW"/>
    <property type="match status" value="1"/>
</dbReference>
<dbReference type="InterPro" id="IPR003775">
    <property type="entry name" value="Flagellar_assembly_factor_FliW"/>
</dbReference>
<dbReference type="GO" id="GO:0006417">
    <property type="term" value="P:regulation of translation"/>
    <property type="evidence" value="ECO:0007669"/>
    <property type="project" value="UniProtKB-KW"/>
</dbReference>
<dbReference type="GO" id="GO:0044780">
    <property type="term" value="P:bacterial-type flagellum assembly"/>
    <property type="evidence" value="ECO:0007669"/>
    <property type="project" value="UniProtKB-UniRule"/>
</dbReference>
<dbReference type="RefSeq" id="WP_150887084.1">
    <property type="nucleotide sequence ID" value="NZ_CP032452.1"/>
</dbReference>
<comment type="subcellular location">
    <subcellularLocation>
        <location evidence="5">Cytoplasm</location>
    </subcellularLocation>
</comment>
<dbReference type="PANTHER" id="PTHR39190">
    <property type="entry name" value="FLAGELLAR ASSEMBLY FACTOR FLIW"/>
    <property type="match status" value="1"/>
</dbReference>
<dbReference type="Gene3D" id="2.30.290.10">
    <property type="entry name" value="BH3618-like"/>
    <property type="match status" value="1"/>
</dbReference>
<dbReference type="NCBIfam" id="NF009793">
    <property type="entry name" value="PRK13285.1-1"/>
    <property type="match status" value="1"/>
</dbReference>
<name>A0A5P3XIG2_PARBF</name>
<dbReference type="EMBL" id="CP032452">
    <property type="protein sequence ID" value="QEZ70140.1"/>
    <property type="molecule type" value="Genomic_DNA"/>
</dbReference>
<keyword evidence="4 5" id="KW-0143">Chaperone</keyword>